<sequence>MRHCRDIPATSRRRLLHGILDSPFAAVPMAHRRRGRRRPMQLRWLDLEMHARSGFCEGSLPQNFSAAAPRRACRVGTVEWRPAQGRPRWFPEAIKEAAITYECLTEHDHRASLRACMELRRRSLAGTGIHLGSVVSLCLCMARSPRTVGQLSGKVGRRPNPGLAVTRLNRGLWQRSAKFGTSWASRLLRWPSSNQTTGIAHGQDCSSSYFGTPRSARARQPFEVAFSRSLTSDSRVPRATARLPYGPFAAAWHQGGRSSLLHAERRGPVASAPPLFPGGLDSPGCIRLHCPLPRKSCAHSAGWPTKWGTGVLLMLMRADCESSHFKSSWNVPLRSWPS</sequence>
<accession>A0A179HF67</accession>
<organism evidence="1 2">
    <name type="scientific">Purpureocillium lilacinum</name>
    <name type="common">Paecilomyces lilacinus</name>
    <dbReference type="NCBI Taxonomy" id="33203"/>
    <lineage>
        <taxon>Eukaryota</taxon>
        <taxon>Fungi</taxon>
        <taxon>Dikarya</taxon>
        <taxon>Ascomycota</taxon>
        <taxon>Pezizomycotina</taxon>
        <taxon>Sordariomycetes</taxon>
        <taxon>Hypocreomycetidae</taxon>
        <taxon>Hypocreales</taxon>
        <taxon>Ophiocordycipitaceae</taxon>
        <taxon>Purpureocillium</taxon>
    </lineage>
</organism>
<comment type="caution">
    <text evidence="1">The sequence shown here is derived from an EMBL/GenBank/DDBJ whole genome shotgun (WGS) entry which is preliminary data.</text>
</comment>
<evidence type="ECO:0000313" key="2">
    <source>
        <dbReference type="Proteomes" id="UP000078340"/>
    </source>
</evidence>
<name>A0A179HF67_PURLI</name>
<dbReference type="AlphaFoldDB" id="A0A179HF67"/>
<proteinExistence type="predicted"/>
<dbReference type="EMBL" id="LSBI01000006">
    <property type="protein sequence ID" value="OAQ88221.1"/>
    <property type="molecule type" value="Genomic_DNA"/>
</dbReference>
<protein>
    <submittedName>
        <fullName evidence="1">Uncharacterized protein</fullName>
    </submittedName>
</protein>
<reference evidence="1 2" key="1">
    <citation type="submission" date="2016-02" db="EMBL/GenBank/DDBJ databases">
        <title>Biosynthesis of antibiotic leucinostatins and their inhibition on Phytophthora in bio-control Purpureocillium lilacinum.</title>
        <authorList>
            <person name="Wang G."/>
            <person name="Liu Z."/>
            <person name="Lin R."/>
            <person name="Li E."/>
            <person name="Mao Z."/>
            <person name="Ling J."/>
            <person name="Yin W."/>
            <person name="Xie B."/>
        </authorList>
    </citation>
    <scope>NUCLEOTIDE SEQUENCE [LARGE SCALE GENOMIC DNA]</scope>
    <source>
        <strain evidence="1">PLFJ-1</strain>
    </source>
</reference>
<evidence type="ECO:0000313" key="1">
    <source>
        <dbReference type="EMBL" id="OAQ88221.1"/>
    </source>
</evidence>
<dbReference type="Proteomes" id="UP000078340">
    <property type="component" value="Unassembled WGS sequence"/>
</dbReference>
<gene>
    <name evidence="1" type="ORF">VFPFJ_06686</name>
</gene>